<keyword evidence="2 5" id="KW-0812">Transmembrane</keyword>
<dbReference type="Pfam" id="PF01027">
    <property type="entry name" value="Bax1-I"/>
    <property type="match status" value="1"/>
</dbReference>
<evidence type="ECO:0000256" key="3">
    <source>
        <dbReference type="ARBA" id="ARBA00022989"/>
    </source>
</evidence>
<feature type="transmembrane region" description="Helical" evidence="5">
    <location>
        <begin position="173"/>
        <end position="192"/>
    </location>
</feature>
<dbReference type="OrthoDB" id="7933078at2759"/>
<keyword evidence="7" id="KW-1185">Reference proteome</keyword>
<evidence type="ECO:0000256" key="4">
    <source>
        <dbReference type="ARBA" id="ARBA00023136"/>
    </source>
</evidence>
<dbReference type="AlphaFoldDB" id="Q22LZ0"/>
<dbReference type="InterPro" id="IPR006214">
    <property type="entry name" value="Bax_inhibitor_1-related"/>
</dbReference>
<name>Q22LZ0_TETTS</name>
<dbReference type="RefSeq" id="XP_977230.1">
    <property type="nucleotide sequence ID" value="XM_972137.3"/>
</dbReference>
<dbReference type="OMA" id="SIRMGKF"/>
<dbReference type="PANTHER" id="PTHR23291">
    <property type="entry name" value="BAX INHIBITOR-RELATED"/>
    <property type="match status" value="1"/>
</dbReference>
<dbReference type="KEGG" id="tet:TTHERM_00039290"/>
<evidence type="ECO:0000313" key="7">
    <source>
        <dbReference type="Proteomes" id="UP000009168"/>
    </source>
</evidence>
<keyword evidence="3 5" id="KW-1133">Transmembrane helix</keyword>
<sequence length="264" mass="29663">MDIEANRYQQDAAYLYEGQQSSSSEEFSTKSLINSPSFRIQFIRKVYSILLTQLLLTALVCYAGMYNPTFGAYLITSPATLVLSIIVSLSILLAMFCNKNVSRIVPANYILLGLFTVCESYIVSFFCALISWTESGQPDYEGRNLVLLAAFFTIGITISLTVYAFTTKQDFSFCGGLLFVMLSSFILSSILLVFYNNYVLEIVACSITAIIYGIYIVYDTQIVVGGKYFELSIDDYILGALMLYIDIIRLFLRILEIIIRSKGK</sequence>
<comment type="similarity">
    <text evidence="5">Belongs to the BI1 family.</text>
</comment>
<dbReference type="GO" id="GO:0016020">
    <property type="term" value="C:membrane"/>
    <property type="evidence" value="ECO:0007669"/>
    <property type="project" value="UniProtKB-SubCell"/>
</dbReference>
<feature type="transmembrane region" description="Helical" evidence="5">
    <location>
        <begin position="46"/>
        <end position="66"/>
    </location>
</feature>
<accession>Q22LZ0</accession>
<dbReference type="FunCoup" id="Q22LZ0">
    <property type="interactions" value="14"/>
</dbReference>
<dbReference type="EMBL" id="GG662720">
    <property type="protein sequence ID" value="EAR86393.1"/>
    <property type="molecule type" value="Genomic_DNA"/>
</dbReference>
<dbReference type="InParanoid" id="Q22LZ0"/>
<evidence type="ECO:0000313" key="6">
    <source>
        <dbReference type="EMBL" id="EAR86393.1"/>
    </source>
</evidence>
<comment type="subcellular location">
    <subcellularLocation>
        <location evidence="1">Membrane</location>
        <topology evidence="1">Multi-pass membrane protein</topology>
    </subcellularLocation>
</comment>
<feature type="transmembrane region" description="Helical" evidence="5">
    <location>
        <begin position="145"/>
        <end position="166"/>
    </location>
</feature>
<protein>
    <submittedName>
        <fullName evidence="6">Inhibitor of apoptosis-promoting Bax1 protein</fullName>
    </submittedName>
</protein>
<dbReference type="PANTHER" id="PTHR23291:SF47">
    <property type="entry name" value="TRANSMEMBRANE BAX INHIBITOR MOTIF CONTAINING 7"/>
    <property type="match status" value="1"/>
</dbReference>
<organism evidence="6 7">
    <name type="scientific">Tetrahymena thermophila (strain SB210)</name>
    <dbReference type="NCBI Taxonomy" id="312017"/>
    <lineage>
        <taxon>Eukaryota</taxon>
        <taxon>Sar</taxon>
        <taxon>Alveolata</taxon>
        <taxon>Ciliophora</taxon>
        <taxon>Intramacronucleata</taxon>
        <taxon>Oligohymenophorea</taxon>
        <taxon>Hymenostomatida</taxon>
        <taxon>Tetrahymenina</taxon>
        <taxon>Tetrahymenidae</taxon>
        <taxon>Tetrahymena</taxon>
    </lineage>
</organism>
<feature type="transmembrane region" description="Helical" evidence="5">
    <location>
        <begin position="109"/>
        <end position="133"/>
    </location>
</feature>
<dbReference type="eggNOG" id="KOG2322">
    <property type="taxonomic scope" value="Eukaryota"/>
</dbReference>
<proteinExistence type="inferred from homology"/>
<keyword evidence="4 5" id="KW-0472">Membrane</keyword>
<reference evidence="7" key="1">
    <citation type="journal article" date="2006" name="PLoS Biol.">
        <title>Macronuclear genome sequence of the ciliate Tetrahymena thermophila, a model eukaryote.</title>
        <authorList>
            <person name="Eisen J.A."/>
            <person name="Coyne R.S."/>
            <person name="Wu M."/>
            <person name="Wu D."/>
            <person name="Thiagarajan M."/>
            <person name="Wortman J.R."/>
            <person name="Badger J.H."/>
            <person name="Ren Q."/>
            <person name="Amedeo P."/>
            <person name="Jones K.M."/>
            <person name="Tallon L.J."/>
            <person name="Delcher A.L."/>
            <person name="Salzberg S.L."/>
            <person name="Silva J.C."/>
            <person name="Haas B.J."/>
            <person name="Majoros W.H."/>
            <person name="Farzad M."/>
            <person name="Carlton J.M."/>
            <person name="Smith R.K. Jr."/>
            <person name="Garg J."/>
            <person name="Pearlman R.E."/>
            <person name="Karrer K.M."/>
            <person name="Sun L."/>
            <person name="Manning G."/>
            <person name="Elde N.C."/>
            <person name="Turkewitz A.P."/>
            <person name="Asai D.J."/>
            <person name="Wilkes D.E."/>
            <person name="Wang Y."/>
            <person name="Cai H."/>
            <person name="Collins K."/>
            <person name="Stewart B.A."/>
            <person name="Lee S.R."/>
            <person name="Wilamowska K."/>
            <person name="Weinberg Z."/>
            <person name="Ruzzo W.L."/>
            <person name="Wloga D."/>
            <person name="Gaertig J."/>
            <person name="Frankel J."/>
            <person name="Tsao C.-C."/>
            <person name="Gorovsky M.A."/>
            <person name="Keeling P.J."/>
            <person name="Waller R.F."/>
            <person name="Patron N.J."/>
            <person name="Cherry J.M."/>
            <person name="Stover N.A."/>
            <person name="Krieger C.J."/>
            <person name="del Toro C."/>
            <person name="Ryder H.F."/>
            <person name="Williamson S.C."/>
            <person name="Barbeau R.A."/>
            <person name="Hamilton E.P."/>
            <person name="Orias E."/>
        </authorList>
    </citation>
    <scope>NUCLEOTIDE SEQUENCE [LARGE SCALE GENOMIC DNA]</scope>
    <source>
        <strain evidence="7">SB210</strain>
    </source>
</reference>
<evidence type="ECO:0000256" key="5">
    <source>
        <dbReference type="RuleBase" id="RU004379"/>
    </source>
</evidence>
<gene>
    <name evidence="6" type="ORF">TTHERM_00039290</name>
</gene>
<feature type="transmembrane region" description="Helical" evidence="5">
    <location>
        <begin position="72"/>
        <end position="97"/>
    </location>
</feature>
<evidence type="ECO:0000256" key="2">
    <source>
        <dbReference type="ARBA" id="ARBA00022692"/>
    </source>
</evidence>
<dbReference type="HOGENOM" id="CLU_058671_3_1_1"/>
<feature type="transmembrane region" description="Helical" evidence="5">
    <location>
        <begin position="198"/>
        <end position="218"/>
    </location>
</feature>
<dbReference type="GeneID" id="7841442"/>
<evidence type="ECO:0000256" key="1">
    <source>
        <dbReference type="ARBA" id="ARBA00004141"/>
    </source>
</evidence>
<dbReference type="Proteomes" id="UP000009168">
    <property type="component" value="Unassembled WGS sequence"/>
</dbReference>